<dbReference type="RefSeq" id="WP_053602723.1">
    <property type="nucleotide sequence ID" value="NZ_CP012600.1"/>
</dbReference>
<dbReference type="STRING" id="1441095.AM592_04740"/>
<feature type="transmembrane region" description="Helical" evidence="2">
    <location>
        <begin position="56"/>
        <end position="77"/>
    </location>
</feature>
<dbReference type="InterPro" id="IPR009709">
    <property type="entry name" value="DUF1290"/>
</dbReference>
<keyword evidence="1" id="KW-1003">Cell membrane</keyword>
<keyword evidence="4" id="KW-1185">Reference proteome</keyword>
<reference evidence="4" key="1">
    <citation type="submission" date="2015-08" db="EMBL/GenBank/DDBJ databases">
        <title>Genome sequencing project for genomic taxonomy and phylogenomics of Bacillus-like bacteria.</title>
        <authorList>
            <person name="Liu B."/>
            <person name="Wang J."/>
            <person name="Zhu Y."/>
            <person name="Liu G."/>
            <person name="Chen Q."/>
            <person name="Chen Z."/>
            <person name="Lan J."/>
            <person name="Che J."/>
            <person name="Ge C."/>
            <person name="Shi H."/>
            <person name="Pan Z."/>
            <person name="Liu X."/>
        </authorList>
    </citation>
    <scope>NUCLEOTIDE SEQUENCE [LARGE SCALE GENOMIC DNA]</scope>
    <source>
        <strain evidence="4">FJAT-4402</strain>
    </source>
</reference>
<feature type="transmembrane region" description="Helical" evidence="2">
    <location>
        <begin position="83"/>
        <end position="106"/>
    </location>
</feature>
<gene>
    <name evidence="3" type="ORF">AM592_04740</name>
</gene>
<proteinExistence type="inferred from homology"/>
<accession>A0A0M3R980</accession>
<name>A0A0M3R980_9BACI</name>
<dbReference type="Proteomes" id="UP000067625">
    <property type="component" value="Chromosome"/>
</dbReference>
<keyword evidence="1 2" id="KW-0472">Membrane</keyword>
<dbReference type="AlphaFoldDB" id="A0A0M3R980"/>
<keyword evidence="1 2" id="KW-0812">Transmembrane</keyword>
<dbReference type="OrthoDB" id="9812056at2"/>
<dbReference type="GO" id="GO:0005886">
    <property type="term" value="C:plasma membrane"/>
    <property type="evidence" value="ECO:0007669"/>
    <property type="project" value="UniProtKB-SubCell"/>
</dbReference>
<dbReference type="Pfam" id="PF06947">
    <property type="entry name" value="DUF1290"/>
    <property type="match status" value="1"/>
</dbReference>
<protein>
    <submittedName>
        <fullName evidence="3">Small basic protein</fullName>
    </submittedName>
</protein>
<keyword evidence="2" id="KW-1133">Transmembrane helix</keyword>
<comment type="similarity">
    <text evidence="1">Belongs to the sbp family.</text>
</comment>
<evidence type="ECO:0000313" key="3">
    <source>
        <dbReference type="EMBL" id="ALC80972.1"/>
    </source>
</evidence>
<evidence type="ECO:0000256" key="2">
    <source>
        <dbReference type="SAM" id="Phobius"/>
    </source>
</evidence>
<organism evidence="3 4">
    <name type="scientific">Bacillus gobiensis</name>
    <dbReference type="NCBI Taxonomy" id="1441095"/>
    <lineage>
        <taxon>Bacteria</taxon>
        <taxon>Bacillati</taxon>
        <taxon>Bacillota</taxon>
        <taxon>Bacilli</taxon>
        <taxon>Bacillales</taxon>
        <taxon>Bacillaceae</taxon>
        <taxon>Bacillus</taxon>
    </lineage>
</organism>
<sequence length="119" mass="13166">MWLPILALLLGIVIGFITNISIPSEYSSYLSLAILAALDTLLGGIRANLQDSYDELVFVSGFFFNIILAIGLAFLGVHIGVDLYIVAMFAFGVRLFQNIAVIRRILLSKWTASREKTKK</sequence>
<dbReference type="PATRIC" id="fig|1441095.3.peg.1041"/>
<dbReference type="PIRSF" id="PIRSF018579">
    <property type="entry name" value="Sbp"/>
    <property type="match status" value="1"/>
</dbReference>
<comment type="subcellular location">
    <subcellularLocation>
        <location evidence="1">Cell membrane</location>
        <topology evidence="1">Multi-pass membrane protein</topology>
    </subcellularLocation>
</comment>
<dbReference type="EMBL" id="CP012600">
    <property type="protein sequence ID" value="ALC80972.1"/>
    <property type="molecule type" value="Genomic_DNA"/>
</dbReference>
<evidence type="ECO:0000256" key="1">
    <source>
        <dbReference type="PIRNR" id="PIRNR018579"/>
    </source>
</evidence>
<reference evidence="3 4" key="2">
    <citation type="journal article" date="2016" name="Int. J. Syst. Evol. Microbiol.">
        <title>Bacillus gobiensis sp. nov., isolated from a soil sample.</title>
        <authorList>
            <person name="Liu B."/>
            <person name="Liu G.H."/>
            <person name="Cetin S."/>
            <person name="Schumann P."/>
            <person name="Pan Z.Z."/>
            <person name="Chen Q.Q."/>
        </authorList>
    </citation>
    <scope>NUCLEOTIDE SEQUENCE [LARGE SCALE GENOMIC DNA]</scope>
    <source>
        <strain evidence="3 4">FJAT-4402</strain>
    </source>
</reference>
<feature type="transmembrane region" description="Helical" evidence="2">
    <location>
        <begin position="29"/>
        <end position="49"/>
    </location>
</feature>
<evidence type="ECO:0000313" key="4">
    <source>
        <dbReference type="Proteomes" id="UP000067625"/>
    </source>
</evidence>